<dbReference type="Gene3D" id="2.130.10.10">
    <property type="entry name" value="YVTN repeat-like/Quinoprotein amine dehydrogenase"/>
    <property type="match status" value="1"/>
</dbReference>
<feature type="non-terminal residue" evidence="8">
    <location>
        <position position="1012"/>
    </location>
</feature>
<evidence type="ECO:0000256" key="6">
    <source>
        <dbReference type="SAM" id="Phobius"/>
    </source>
</evidence>
<evidence type="ECO:0000313" key="8">
    <source>
        <dbReference type="EMBL" id="PKC65311.1"/>
    </source>
</evidence>
<evidence type="ECO:0000256" key="1">
    <source>
        <dbReference type="ARBA" id="ARBA00004141"/>
    </source>
</evidence>
<organism evidence="8 9">
    <name type="scientific">Rhizophagus irregularis</name>
    <dbReference type="NCBI Taxonomy" id="588596"/>
    <lineage>
        <taxon>Eukaryota</taxon>
        <taxon>Fungi</taxon>
        <taxon>Fungi incertae sedis</taxon>
        <taxon>Mucoromycota</taxon>
        <taxon>Glomeromycotina</taxon>
        <taxon>Glomeromycetes</taxon>
        <taxon>Glomerales</taxon>
        <taxon>Glomeraceae</taxon>
        <taxon>Rhizophagus</taxon>
    </lineage>
</organism>
<evidence type="ECO:0000256" key="4">
    <source>
        <dbReference type="ARBA" id="ARBA00022989"/>
    </source>
</evidence>
<dbReference type="AlphaFoldDB" id="A0A2N0RPS7"/>
<keyword evidence="5 6" id="KW-0472">Membrane</keyword>
<comment type="subcellular location">
    <subcellularLocation>
        <location evidence="1">Membrane</location>
        <topology evidence="1">Multi-pass membrane protein</topology>
    </subcellularLocation>
</comment>
<feature type="transmembrane region" description="Helical" evidence="6">
    <location>
        <begin position="965"/>
        <end position="987"/>
    </location>
</feature>
<dbReference type="GO" id="GO:0005886">
    <property type="term" value="C:plasma membrane"/>
    <property type="evidence" value="ECO:0007669"/>
    <property type="project" value="TreeGrafter"/>
</dbReference>
<dbReference type="EMBL" id="LLXH01000554">
    <property type="protein sequence ID" value="PKC65311.1"/>
    <property type="molecule type" value="Genomic_DNA"/>
</dbReference>
<dbReference type="VEuPathDB" id="FungiDB:RhiirFUN_010912"/>
<feature type="transmembrane region" description="Helical" evidence="6">
    <location>
        <begin position="831"/>
        <end position="854"/>
    </location>
</feature>
<dbReference type="Pfam" id="PF00520">
    <property type="entry name" value="Ion_trans"/>
    <property type="match status" value="1"/>
</dbReference>
<sequence>MDDISVIEINDDADINKIDVDEINVDKIDKIDKIDVDKIDFDNIDVDKNDVDKIFTFDDIGDEPHNGKPITIIEISPKEKYLITYSKEDHSIAGWNVENTDKVQLKFDQTVKIDDSKINSLCVSDDKKLAYIMEYRCYVIDMNNKDEKKIALNLDGKYNYYCTFNLKGEFILYSYFRIHSDLGSHDIIWIYSTQTKNNKWECKRFYRIPEGYELIRISKYDNVYLVSNDYIYEWNINTEKSVKIFDNNKDNNKFETDYIGIFSNEKFIFLKINDKIIVYSIELRIPIASLDIDNDIQLYNFMNHTGLFLLPLLFYYTPDKGIHNSIKYCWNNKYKNRFNQTLFDNPTDKSNDEQTKFVFGILNGRNNKIIECNDDDKKTYKHLNVHLFNLYMDTVSTLFQKATTNEKESTESTENLIKWDVHVKDGKINLAVSTVNKHNTEGESISTRTENYPYKSKYLIFKHRLIASSLFNNNDIVILTTFDIFIYTFSENNKSSKNNESSENVSSENVESSENNKSIFLKYFYFMKFDPFDYNRENEIYMEIFQHYKRIFSSTLPLPNYDSFRLDGWVSDVINIKSSLLKYGVELLTFAIKEHKLELIDEIYKKCMAYFKEDLMNNKSFLSIITSTMPLLDKYYPEYILRYSSETNMIIDDSSYSIEHQNKNLHLCSFFQSPQIANLSQSLLWTKYHYKFYSEDDKYRKLLYIILYFIINVIQTLIILLTLPLYFATFYILSKYNFINNIYIKDVFSAVYFYTESIIFKIFKKNITTTPTITFMIPYINFVNYSKDYSWFLELIRPQPSPFTETINRNIYKTWNGEALINFKWNAYGKYYYAMIWILFMTLLGCFTAAATIPQKYINEEVRQQLFIASIILGFIHLILEIRQFFYNIIKWFYNFWNIFDVIAYVLSIYTSIYWLKTNDKNNNYLITLLSFSCLFLDIKFLLFFRAFEYFGVYFAIMINVGKKIFSFLIVLFIIIISFAHAFYILLSPRSEFSLEQPTNNDDPNNPWNLAP</sequence>
<evidence type="ECO:0000256" key="5">
    <source>
        <dbReference type="ARBA" id="ARBA00023136"/>
    </source>
</evidence>
<dbReference type="SUPFAM" id="SSF82171">
    <property type="entry name" value="DPP6 N-terminal domain-like"/>
    <property type="match status" value="1"/>
</dbReference>
<feature type="transmembrane region" description="Helical" evidence="6">
    <location>
        <begin position="892"/>
        <end position="913"/>
    </location>
</feature>
<keyword evidence="3" id="KW-0677">Repeat</keyword>
<accession>A0A2N0RPS7</accession>
<name>A0A2N0RPS7_9GLOM</name>
<reference evidence="8 9" key="2">
    <citation type="submission" date="2017-10" db="EMBL/GenBank/DDBJ databases">
        <title>Genome analyses suggest a sexual origin of heterokaryosis in a supposedly ancient asexual fungus.</title>
        <authorList>
            <person name="Corradi N."/>
            <person name="Sedzielewska K."/>
            <person name="Noel J."/>
            <person name="Charron P."/>
            <person name="Farinelli L."/>
            <person name="Marton T."/>
            <person name="Kruger M."/>
            <person name="Pelin A."/>
            <person name="Brachmann A."/>
            <person name="Corradi N."/>
        </authorList>
    </citation>
    <scope>NUCLEOTIDE SEQUENCE [LARGE SCALE GENOMIC DNA]</scope>
    <source>
        <strain evidence="8 9">A1</strain>
    </source>
</reference>
<dbReference type="InterPro" id="IPR024862">
    <property type="entry name" value="TRPV"/>
</dbReference>
<dbReference type="PANTHER" id="PTHR10582:SF2">
    <property type="entry name" value="INACTIVE"/>
    <property type="match status" value="1"/>
</dbReference>
<gene>
    <name evidence="8" type="ORF">RhiirA1_461215</name>
</gene>
<proteinExistence type="predicted"/>
<evidence type="ECO:0000259" key="7">
    <source>
        <dbReference type="Pfam" id="PF00520"/>
    </source>
</evidence>
<keyword evidence="4 6" id="KW-1133">Transmembrane helix</keyword>
<dbReference type="VEuPathDB" id="FungiDB:RhiirA1_461215"/>
<evidence type="ECO:0000256" key="3">
    <source>
        <dbReference type="ARBA" id="ARBA00022737"/>
    </source>
</evidence>
<dbReference type="GO" id="GO:0098703">
    <property type="term" value="P:calcium ion import across plasma membrane"/>
    <property type="evidence" value="ECO:0007669"/>
    <property type="project" value="TreeGrafter"/>
</dbReference>
<comment type="caution">
    <text evidence="8">The sequence shown here is derived from an EMBL/GenBank/DDBJ whole genome shotgun (WGS) entry which is preliminary data.</text>
</comment>
<keyword evidence="2 6" id="KW-0812">Transmembrane</keyword>
<feature type="transmembrane region" description="Helical" evidence="6">
    <location>
        <begin position="702"/>
        <end position="727"/>
    </location>
</feature>
<feature type="transmembrane region" description="Helical" evidence="6">
    <location>
        <begin position="866"/>
        <end position="886"/>
    </location>
</feature>
<dbReference type="GO" id="GO:0005216">
    <property type="term" value="F:monoatomic ion channel activity"/>
    <property type="evidence" value="ECO:0007669"/>
    <property type="project" value="InterPro"/>
</dbReference>
<reference evidence="8 9" key="1">
    <citation type="submission" date="2017-10" db="EMBL/GenBank/DDBJ databases">
        <title>Extensive intraspecific genome diversity in a model arbuscular mycorrhizal fungus.</title>
        <authorList>
            <person name="Chen E.C.H."/>
            <person name="Morin E."/>
            <person name="Baudet D."/>
            <person name="Noel J."/>
            <person name="Ndikumana S."/>
            <person name="Charron P."/>
            <person name="St-Onge C."/>
            <person name="Giorgi J."/>
            <person name="Grigoriev I.V."/>
            <person name="Roux C."/>
            <person name="Martin F.M."/>
            <person name="Corradi N."/>
        </authorList>
    </citation>
    <scope>NUCLEOTIDE SEQUENCE [LARGE SCALE GENOMIC DNA]</scope>
    <source>
        <strain evidence="8 9">A1</strain>
    </source>
</reference>
<feature type="transmembrane region" description="Helical" evidence="6">
    <location>
        <begin position="925"/>
        <end position="945"/>
    </location>
</feature>
<dbReference type="InterPro" id="IPR015943">
    <property type="entry name" value="WD40/YVTN_repeat-like_dom_sf"/>
</dbReference>
<feature type="domain" description="Ion transport" evidence="7">
    <location>
        <begin position="836"/>
        <end position="993"/>
    </location>
</feature>
<dbReference type="PANTHER" id="PTHR10582">
    <property type="entry name" value="TRANSIENT RECEPTOR POTENTIAL ION CHANNEL PROTEIN"/>
    <property type="match status" value="1"/>
</dbReference>
<evidence type="ECO:0000256" key="2">
    <source>
        <dbReference type="ARBA" id="ARBA00022692"/>
    </source>
</evidence>
<dbReference type="Proteomes" id="UP000232688">
    <property type="component" value="Unassembled WGS sequence"/>
</dbReference>
<evidence type="ECO:0000313" key="9">
    <source>
        <dbReference type="Proteomes" id="UP000232688"/>
    </source>
</evidence>
<dbReference type="InterPro" id="IPR005821">
    <property type="entry name" value="Ion_trans_dom"/>
</dbReference>
<dbReference type="VEuPathDB" id="FungiDB:FUN_015145"/>
<protein>
    <recommendedName>
        <fullName evidence="7">Ion transport domain-containing protein</fullName>
    </recommendedName>
</protein>
<dbReference type="VEuPathDB" id="FungiDB:FUN_015114"/>